<dbReference type="EMBL" id="JANBPU010000007">
    <property type="protein sequence ID" value="KAJ1921062.1"/>
    <property type="molecule type" value="Genomic_DNA"/>
</dbReference>
<evidence type="ECO:0000256" key="4">
    <source>
        <dbReference type="ARBA" id="ARBA00023163"/>
    </source>
</evidence>
<feature type="compositionally biased region" description="Pro residues" evidence="6">
    <location>
        <begin position="24"/>
        <end position="36"/>
    </location>
</feature>
<evidence type="ECO:0000313" key="9">
    <source>
        <dbReference type="Proteomes" id="UP001150538"/>
    </source>
</evidence>
<evidence type="ECO:0000313" key="8">
    <source>
        <dbReference type="EMBL" id="KAJ1921062.1"/>
    </source>
</evidence>
<evidence type="ECO:0000256" key="6">
    <source>
        <dbReference type="SAM" id="MobiDB-lite"/>
    </source>
</evidence>
<keyword evidence="4" id="KW-0804">Transcription</keyword>
<reference evidence="8" key="1">
    <citation type="submission" date="2022-07" db="EMBL/GenBank/DDBJ databases">
        <title>Phylogenomic reconstructions and comparative analyses of Kickxellomycotina fungi.</title>
        <authorList>
            <person name="Reynolds N.K."/>
            <person name="Stajich J.E."/>
            <person name="Barry K."/>
            <person name="Grigoriev I.V."/>
            <person name="Crous P."/>
            <person name="Smith M.E."/>
        </authorList>
    </citation>
    <scope>NUCLEOTIDE SEQUENCE</scope>
    <source>
        <strain evidence="8">NBRC 100468</strain>
    </source>
</reference>
<feature type="compositionally biased region" description="Basic and acidic residues" evidence="6">
    <location>
        <begin position="65"/>
        <end position="87"/>
    </location>
</feature>
<dbReference type="AlphaFoldDB" id="A0A9W8AAX3"/>
<dbReference type="InterPro" id="IPR000679">
    <property type="entry name" value="Znf_GATA"/>
</dbReference>
<feature type="domain" description="GATA-type" evidence="7">
    <location>
        <begin position="495"/>
        <end position="549"/>
    </location>
</feature>
<dbReference type="SMART" id="SM00401">
    <property type="entry name" value="ZnF_GATA"/>
    <property type="match status" value="1"/>
</dbReference>
<dbReference type="InterPro" id="IPR013088">
    <property type="entry name" value="Znf_NHR/GATA"/>
</dbReference>
<feature type="compositionally biased region" description="Acidic residues" evidence="6">
    <location>
        <begin position="88"/>
        <end position="105"/>
    </location>
</feature>
<dbReference type="Pfam" id="PF04855">
    <property type="entry name" value="SNF5"/>
    <property type="match status" value="2"/>
</dbReference>
<accession>A0A9W8AAX3</accession>
<evidence type="ECO:0000256" key="1">
    <source>
        <dbReference type="ARBA" id="ARBA00004123"/>
    </source>
</evidence>
<dbReference type="Pfam" id="PF00320">
    <property type="entry name" value="GATA"/>
    <property type="match status" value="1"/>
</dbReference>
<dbReference type="OrthoDB" id="10258327at2759"/>
<dbReference type="GO" id="GO:0043565">
    <property type="term" value="F:sequence-specific DNA binding"/>
    <property type="evidence" value="ECO:0007669"/>
    <property type="project" value="InterPro"/>
</dbReference>
<comment type="similarity">
    <text evidence="2">Belongs to the SNF5 family.</text>
</comment>
<dbReference type="GO" id="GO:0006338">
    <property type="term" value="P:chromatin remodeling"/>
    <property type="evidence" value="ECO:0007669"/>
    <property type="project" value="InterPro"/>
</dbReference>
<protein>
    <submittedName>
        <fullName evidence="8">Chromatin structure remodeling complex protein sfh1</fullName>
    </submittedName>
</protein>
<dbReference type="GO" id="GO:0006355">
    <property type="term" value="P:regulation of DNA-templated transcription"/>
    <property type="evidence" value="ECO:0007669"/>
    <property type="project" value="InterPro"/>
</dbReference>
<sequence>MNIQPRPIAASGYPAGMYQQRPMMHPPQPALGPPIRKPNTASSYDYRLREGKTALLTKSILGTEGHSRSSGRELRPTRSSYRMREISTDSEDDDQDEDGDSDDTAGDNYKNQPPPALLKRIRKNTINLYPNALARNESDLPEILVPIKLDLEIEGFRLHDAFVWNLNETKITPEDFAEVFCVDLALAHGSTTYVRDYIAQIIRAQLNEHIELIKLLKVQSEKLNKLQHDGSSDLSKALDIGDNELRVIIPIEIQVGSLFLRDRVEWDLGIFPIEPCFNSNSSPSQKSVDSGTPESFAKILCQDLGIGGEVEPLIAHSIREQAYRLQRERLEAIFEYAGSNTTQDSSENSMGLAAITPPWLQQQAMETAIRSLDEAELWGPSIEILSHEDLEKLYITQERALRRLRRSERSQMKAISFLPPEHNVEYRPPGSVGFDSRQPQQDPSAMLGQMASIYQTQHVNNPSRLTSARGIIGGATREQSAPATRQFNARVTNEDTKDWTCNHCGIDILRTPIQRAGPDGPKTLCNACGLAWQVRDQKALPEHRRDMFRSK</sequence>
<organism evidence="8 9">
    <name type="scientific">Mycoemilia scoparia</name>
    <dbReference type="NCBI Taxonomy" id="417184"/>
    <lineage>
        <taxon>Eukaryota</taxon>
        <taxon>Fungi</taxon>
        <taxon>Fungi incertae sedis</taxon>
        <taxon>Zoopagomycota</taxon>
        <taxon>Kickxellomycotina</taxon>
        <taxon>Kickxellomycetes</taxon>
        <taxon>Kickxellales</taxon>
        <taxon>Kickxellaceae</taxon>
        <taxon>Mycoemilia</taxon>
    </lineage>
</organism>
<dbReference type="PANTHER" id="PTHR10019">
    <property type="entry name" value="SNF5"/>
    <property type="match status" value="1"/>
</dbReference>
<dbReference type="Gene3D" id="3.30.50.10">
    <property type="entry name" value="Erythroid Transcription Factor GATA-1, subunit A"/>
    <property type="match status" value="1"/>
</dbReference>
<keyword evidence="5" id="KW-0539">Nucleus</keyword>
<dbReference type="GO" id="GO:0008270">
    <property type="term" value="F:zinc ion binding"/>
    <property type="evidence" value="ECO:0007669"/>
    <property type="project" value="InterPro"/>
</dbReference>
<comment type="subcellular location">
    <subcellularLocation>
        <location evidence="1">Nucleus</location>
    </subcellularLocation>
</comment>
<dbReference type="GO" id="GO:0000228">
    <property type="term" value="C:nuclear chromosome"/>
    <property type="evidence" value="ECO:0007669"/>
    <property type="project" value="InterPro"/>
</dbReference>
<proteinExistence type="inferred from homology"/>
<dbReference type="SUPFAM" id="SSF57716">
    <property type="entry name" value="Glucocorticoid receptor-like (DNA-binding domain)"/>
    <property type="match status" value="1"/>
</dbReference>
<dbReference type="InterPro" id="IPR006939">
    <property type="entry name" value="SNF5"/>
</dbReference>
<comment type="caution">
    <text evidence="8">The sequence shown here is derived from an EMBL/GenBank/DDBJ whole genome shotgun (WGS) entry which is preliminary data.</text>
</comment>
<keyword evidence="9" id="KW-1185">Reference proteome</keyword>
<evidence type="ECO:0000256" key="5">
    <source>
        <dbReference type="ARBA" id="ARBA00023242"/>
    </source>
</evidence>
<evidence type="ECO:0000256" key="2">
    <source>
        <dbReference type="ARBA" id="ARBA00010239"/>
    </source>
</evidence>
<name>A0A9W8AAX3_9FUNG</name>
<evidence type="ECO:0000256" key="3">
    <source>
        <dbReference type="ARBA" id="ARBA00023015"/>
    </source>
</evidence>
<gene>
    <name evidence="8" type="primary">SFH1</name>
    <name evidence="8" type="ORF">H4219_000920</name>
</gene>
<dbReference type="Proteomes" id="UP001150538">
    <property type="component" value="Unassembled WGS sequence"/>
</dbReference>
<keyword evidence="3" id="KW-0805">Transcription regulation</keyword>
<feature type="region of interest" description="Disordered" evidence="6">
    <location>
        <begin position="1"/>
        <end position="115"/>
    </location>
</feature>
<evidence type="ECO:0000259" key="7">
    <source>
        <dbReference type="SMART" id="SM00401"/>
    </source>
</evidence>